<dbReference type="SUPFAM" id="SSF48452">
    <property type="entry name" value="TPR-like"/>
    <property type="match status" value="3"/>
</dbReference>
<evidence type="ECO:0000313" key="2">
    <source>
        <dbReference type="EMBL" id="NEE12763.1"/>
    </source>
</evidence>
<reference evidence="2" key="1">
    <citation type="submission" date="2020-01" db="EMBL/GenBank/DDBJ databases">
        <title>Insect and environment-associated Actinomycetes.</title>
        <authorList>
            <person name="Currrie C."/>
            <person name="Chevrette M."/>
            <person name="Carlson C."/>
            <person name="Stubbendieck R."/>
            <person name="Wendt-Pienkowski E."/>
        </authorList>
    </citation>
    <scope>NUCLEOTIDE SEQUENCE</scope>
    <source>
        <strain evidence="2">SID7499</strain>
    </source>
</reference>
<comment type="caution">
    <text evidence="2">The sequence shown here is derived from an EMBL/GenBank/DDBJ whole genome shotgun (WGS) entry which is preliminary data.</text>
</comment>
<protein>
    <recommendedName>
        <fullName evidence="3">Tetratricopeptide repeat protein</fullName>
    </recommendedName>
</protein>
<gene>
    <name evidence="2" type="ORF">G3M58_40715</name>
</gene>
<feature type="compositionally biased region" description="Low complexity" evidence="1">
    <location>
        <begin position="666"/>
        <end position="682"/>
    </location>
</feature>
<evidence type="ECO:0008006" key="3">
    <source>
        <dbReference type="Google" id="ProtNLM"/>
    </source>
</evidence>
<dbReference type="EMBL" id="JAAGMN010004200">
    <property type="protein sequence ID" value="NEE12763.1"/>
    <property type="molecule type" value="Genomic_DNA"/>
</dbReference>
<dbReference type="Gene3D" id="1.25.40.10">
    <property type="entry name" value="Tetratricopeptide repeat domain"/>
    <property type="match status" value="1"/>
</dbReference>
<sequence length="1386" mass="151170">MTSRRPLENRPEVLRRLADGLWSDLEQGRPITQGQLEAAVEAAFRIGVHPATDPATALTMLTRAHRLDGTNPKHPYHVGLLYLRHGLPEAAVRWFTAAAGLSPGNHRVWAHLSLAYRTMDRQGKGADGDHRSRAETIAAKVREGRHDFLQEDAEEAAPVEGGEGAQADTSTAARPLLRPGACRWTGIHDMTADSRLRGNTTTQTRDVLAAELEGIAELSAGHRGRTAAFTVLAVQWMVYGYPTATVRRLAKRLPPDDGPATRMLHLVCDLFDADLQELPDRLAGCLAERSLPDVLIALIHRRRLFRRPLRFPDPGAHAAAREFADGDPDRLEKALLAAAHQLAAEPAEPMADVTPPAGPDAQGPPDPDGRLAFFEETAAGLTGLATDARAHVKALAGAAVTDAAGHARVAGDRDVLTDLLERLEAVRRARLDELQRFQDREPSGLVMAFEEFQRRLGACQASFQEPLGSLRTILNKRVAKRLVSGEREFGSTEPAPGPEALALRERLSVLETSPAGPPAPDDRLAVLEDTAARLAALAEDALDHAKTLAKAPVDEEPDYARVLGDQELLLHLVDRLEAVRLDRLEAVQHLKAAEASANGLVMSFAEFQRRVEECETRFQEGPGGLRNILNKRVRKNLAPGRAEFAQTAPAPSPAARALAERLSALDSAPDPSPATPSTTVAPPSAPRPSPPPPNAQAGPRERVRHALTVAEQALDTNFAEARRTLDRYPAGLRHRDAVVMLRTCLGGLQAESDQRLGRSAAARRGWNAMLADDPLHPAVLRNLAVAHTTAGDLGQAAHAWRRHLEALYLGAVLDGDLRRGAAERAELHRVLAASFGTAPLCPRAADDRETEQDTAQVVPLLASAGKVTAAVAHLRLEELNHMLSQRGPTLLLGVGRSVEETGLAAARDRRKATVEEAVRLLPPRTRAGFRKLCDEMIDAAYDEASTARGRTRRAGDEAEEDTHLQWARDRILWKHRLAGAVQGETSEWPLTEYSGDVLAGLRLVDSLPLDPADPGLLVSAQKLGLRGDAGQVVERYNRLTEHAADFALACIHEAAEQAASGPATRHFPDRFRRMTRSWGRNDDVIPERWSGALDDPQRLYHPSAESAFALLEKLREAGRPADERERGILAAAVTALERWVERLPGATGPARTLAVVLSALDRHDEARQVLAQALREAFSARGRRQVTLSQVRLDITRERFTEAVNRVRELLLREPDDESLRRLLIDAYDSWIMSGKDVPEASGIAAELGRWTDADTVRDRRTLVVKAVLAKDRSGLDPVSAARSVAEDLGRVCAQDPGNVGAREQHVAALYGHAVAVRMEMRSTTGRQRATLGERLKTVRAQCADAATGLLDSDLLTDEERRERIRGFLRAVRPEEPPDPFSSRRA</sequence>
<proteinExistence type="predicted"/>
<dbReference type="PANTHER" id="PTHR48125:SF10">
    <property type="entry name" value="OS12G0136300 PROTEIN"/>
    <property type="match status" value="1"/>
</dbReference>
<feature type="compositionally biased region" description="Pro residues" evidence="1">
    <location>
        <begin position="683"/>
        <end position="694"/>
    </location>
</feature>
<dbReference type="PANTHER" id="PTHR48125">
    <property type="entry name" value="LP07818P1"/>
    <property type="match status" value="1"/>
</dbReference>
<feature type="compositionally biased region" description="Pro residues" evidence="1">
    <location>
        <begin position="356"/>
        <end position="366"/>
    </location>
</feature>
<accession>A0A6G3X521</accession>
<feature type="region of interest" description="Disordered" evidence="1">
    <location>
        <begin position="345"/>
        <end position="370"/>
    </location>
</feature>
<dbReference type="InterPro" id="IPR011990">
    <property type="entry name" value="TPR-like_helical_dom_sf"/>
</dbReference>
<feature type="region of interest" description="Disordered" evidence="1">
    <location>
        <begin position="666"/>
        <end position="701"/>
    </location>
</feature>
<evidence type="ECO:0000256" key="1">
    <source>
        <dbReference type="SAM" id="MobiDB-lite"/>
    </source>
</evidence>
<name>A0A6G3X521_9ACTN</name>
<organism evidence="2">
    <name type="scientific">Streptomyces sp. SID7499</name>
    <dbReference type="NCBI Taxonomy" id="2706086"/>
    <lineage>
        <taxon>Bacteria</taxon>
        <taxon>Bacillati</taxon>
        <taxon>Actinomycetota</taxon>
        <taxon>Actinomycetes</taxon>
        <taxon>Kitasatosporales</taxon>
        <taxon>Streptomycetaceae</taxon>
        <taxon>Streptomyces</taxon>
    </lineage>
</organism>